<comment type="caution">
    <text evidence="3">The sequence shown here is derived from an EMBL/GenBank/DDBJ whole genome shotgun (WGS) entry which is preliminary data.</text>
</comment>
<sequence length="402" mass="44226">MASALSTDHPQSWVPIKPQEAAYFSHLATVPASDQVNTLPAGFPKFVVSPTAWSGADIKNDPSPERCTLILTQDQITELEQACSKFQGLGLPLDDVSQDTFPLPTLGGRLTELAKVLTTGVGFFFIRGLDPSRYSSEMNVIVYLGISSYIGAKRGRQDEYGNMLLHLTDLGPSVAALNERQAPYSNVSQPFHTDTGDIIGLYSLGESECGGESQLVPMATVYNEIAKSRPDIIRLLASHSWVFDRFGQKPAYTIRPILFPVADDKVLLSFSRRPLVGSMSSPRSSGIPDLSSGHVEALNAVQFVGEQHALSTTLKAGDMLFWNNLAMLHSRAGFTDSPGHRRHLLRLWLRNDDTVSGWPLPGELQASFEDAFEHAGRSQWWPLEPISDRNYICNQQRSSGHD</sequence>
<reference evidence="3" key="1">
    <citation type="submission" date="2021-02" db="EMBL/GenBank/DDBJ databases">
        <title>Genome sequence Cadophora malorum strain M34.</title>
        <authorList>
            <person name="Stefanovic E."/>
            <person name="Vu D."/>
            <person name="Scully C."/>
            <person name="Dijksterhuis J."/>
            <person name="Roader J."/>
            <person name="Houbraken J."/>
        </authorList>
    </citation>
    <scope>NUCLEOTIDE SEQUENCE</scope>
    <source>
        <strain evidence="3">M34</strain>
    </source>
</reference>
<evidence type="ECO:0000256" key="1">
    <source>
        <dbReference type="ARBA" id="ARBA00023002"/>
    </source>
</evidence>
<dbReference type="SUPFAM" id="SSF51197">
    <property type="entry name" value="Clavaminate synthase-like"/>
    <property type="match status" value="1"/>
</dbReference>
<dbReference type="PANTHER" id="PTHR10696">
    <property type="entry name" value="GAMMA-BUTYROBETAINE HYDROXYLASE-RELATED"/>
    <property type="match status" value="1"/>
</dbReference>
<dbReference type="EMBL" id="JAFJYH010000078">
    <property type="protein sequence ID" value="KAG4420718.1"/>
    <property type="molecule type" value="Genomic_DNA"/>
</dbReference>
<dbReference type="InterPro" id="IPR050411">
    <property type="entry name" value="AlphaKG_dependent_hydroxylases"/>
</dbReference>
<dbReference type="GO" id="GO:0016491">
    <property type="term" value="F:oxidoreductase activity"/>
    <property type="evidence" value="ECO:0007669"/>
    <property type="project" value="UniProtKB-KW"/>
</dbReference>
<organism evidence="3 4">
    <name type="scientific">Cadophora malorum</name>
    <dbReference type="NCBI Taxonomy" id="108018"/>
    <lineage>
        <taxon>Eukaryota</taxon>
        <taxon>Fungi</taxon>
        <taxon>Dikarya</taxon>
        <taxon>Ascomycota</taxon>
        <taxon>Pezizomycotina</taxon>
        <taxon>Leotiomycetes</taxon>
        <taxon>Helotiales</taxon>
        <taxon>Ploettnerulaceae</taxon>
        <taxon>Cadophora</taxon>
    </lineage>
</organism>
<dbReference type="InterPro" id="IPR042098">
    <property type="entry name" value="TauD-like_sf"/>
</dbReference>
<protein>
    <recommendedName>
        <fullName evidence="2">TauD/TfdA-like domain-containing protein</fullName>
    </recommendedName>
</protein>
<evidence type="ECO:0000313" key="4">
    <source>
        <dbReference type="Proteomes" id="UP000664132"/>
    </source>
</evidence>
<dbReference type="Proteomes" id="UP000664132">
    <property type="component" value="Unassembled WGS sequence"/>
</dbReference>
<feature type="domain" description="TauD/TfdA-like" evidence="2">
    <location>
        <begin position="96"/>
        <end position="348"/>
    </location>
</feature>
<gene>
    <name evidence="3" type="ORF">IFR04_006104</name>
</gene>
<keyword evidence="4" id="KW-1185">Reference proteome</keyword>
<name>A0A8H7WAX5_9HELO</name>
<dbReference type="AlphaFoldDB" id="A0A8H7WAX5"/>
<dbReference type="Pfam" id="PF02668">
    <property type="entry name" value="TauD"/>
    <property type="match status" value="1"/>
</dbReference>
<evidence type="ECO:0000259" key="2">
    <source>
        <dbReference type="Pfam" id="PF02668"/>
    </source>
</evidence>
<evidence type="ECO:0000313" key="3">
    <source>
        <dbReference type="EMBL" id="KAG4420718.1"/>
    </source>
</evidence>
<keyword evidence="1" id="KW-0560">Oxidoreductase</keyword>
<accession>A0A8H7WAX5</accession>
<dbReference type="Gene3D" id="3.60.130.10">
    <property type="entry name" value="Clavaminate synthase-like"/>
    <property type="match status" value="1"/>
</dbReference>
<dbReference type="PANTHER" id="PTHR10696:SF54">
    <property type="entry name" value="FAMILY OXIDOREDUCTASE, PUTATIVE (AFU_ORTHOLOGUE AFUA_4G13850)-RELATED"/>
    <property type="match status" value="1"/>
</dbReference>
<proteinExistence type="predicted"/>
<dbReference type="InterPro" id="IPR003819">
    <property type="entry name" value="TauD/TfdA-like"/>
</dbReference>
<dbReference type="OrthoDB" id="272271at2759"/>